<keyword evidence="3 9" id="KW-0032">Aminotransferase</keyword>
<gene>
    <name evidence="11" type="ORF">BN946_scf184977.g111</name>
</gene>
<dbReference type="Proteomes" id="UP000029665">
    <property type="component" value="Unassembled WGS sequence"/>
</dbReference>
<dbReference type="GO" id="GO:0009098">
    <property type="term" value="P:L-leucine biosynthetic process"/>
    <property type="evidence" value="ECO:0007669"/>
    <property type="project" value="TreeGrafter"/>
</dbReference>
<evidence type="ECO:0000256" key="5">
    <source>
        <dbReference type="ARBA" id="ARBA00022679"/>
    </source>
</evidence>
<organism evidence="11 12">
    <name type="scientific">Pycnoporus cinnabarinus</name>
    <name type="common">Cinnabar-red polypore</name>
    <name type="synonym">Trametes cinnabarina</name>
    <dbReference type="NCBI Taxonomy" id="5643"/>
    <lineage>
        <taxon>Eukaryota</taxon>
        <taxon>Fungi</taxon>
        <taxon>Dikarya</taxon>
        <taxon>Basidiomycota</taxon>
        <taxon>Agaricomycotina</taxon>
        <taxon>Agaricomycetes</taxon>
        <taxon>Polyporales</taxon>
        <taxon>Polyporaceae</taxon>
        <taxon>Trametes</taxon>
    </lineage>
</organism>
<dbReference type="AlphaFoldDB" id="A0A060SD39"/>
<keyword evidence="4 9" id="KW-0028">Amino-acid biosynthesis</keyword>
<evidence type="ECO:0000256" key="8">
    <source>
        <dbReference type="RuleBase" id="RU004516"/>
    </source>
</evidence>
<dbReference type="SUPFAM" id="SSF56752">
    <property type="entry name" value="D-aminoacid aminotransferase-like PLP-dependent enzymes"/>
    <property type="match status" value="1"/>
</dbReference>
<dbReference type="Pfam" id="PF01063">
    <property type="entry name" value="Aminotran_4"/>
    <property type="match status" value="1"/>
</dbReference>
<dbReference type="InterPro" id="IPR036038">
    <property type="entry name" value="Aminotransferase-like"/>
</dbReference>
<dbReference type="InterPro" id="IPR043131">
    <property type="entry name" value="BCAT-like_N"/>
</dbReference>
<dbReference type="InterPro" id="IPR005786">
    <property type="entry name" value="B_amino_transII"/>
</dbReference>
<keyword evidence="7 9" id="KW-0100">Branched-chain amino acid biosynthesis</keyword>
<dbReference type="PROSITE" id="PS00770">
    <property type="entry name" value="AA_TRANSFER_CLASS_4"/>
    <property type="match status" value="1"/>
</dbReference>
<feature type="region of interest" description="Disordered" evidence="10">
    <location>
        <begin position="484"/>
        <end position="517"/>
    </location>
</feature>
<keyword evidence="5 9" id="KW-0808">Transferase</keyword>
<dbReference type="NCBIfam" id="NF009897">
    <property type="entry name" value="PRK13357.1"/>
    <property type="match status" value="1"/>
</dbReference>
<keyword evidence="12" id="KW-1185">Reference proteome</keyword>
<dbReference type="InterPro" id="IPR043132">
    <property type="entry name" value="BCAT-like_C"/>
</dbReference>
<evidence type="ECO:0000256" key="1">
    <source>
        <dbReference type="ARBA" id="ARBA00001933"/>
    </source>
</evidence>
<evidence type="ECO:0000313" key="12">
    <source>
        <dbReference type="Proteomes" id="UP000029665"/>
    </source>
</evidence>
<evidence type="ECO:0000256" key="10">
    <source>
        <dbReference type="SAM" id="MobiDB-lite"/>
    </source>
</evidence>
<evidence type="ECO:0000256" key="4">
    <source>
        <dbReference type="ARBA" id="ARBA00022605"/>
    </source>
</evidence>
<name>A0A060SD39_PYCCI</name>
<dbReference type="GO" id="GO:0009099">
    <property type="term" value="P:L-valine biosynthetic process"/>
    <property type="evidence" value="ECO:0007669"/>
    <property type="project" value="TreeGrafter"/>
</dbReference>
<dbReference type="InterPro" id="IPR033939">
    <property type="entry name" value="BCAT_family"/>
</dbReference>
<protein>
    <recommendedName>
        <fullName evidence="9">Branched-chain-amino-acid aminotransferase</fullName>
        <ecNumber evidence="9">2.6.1.42</ecNumber>
    </recommendedName>
</protein>
<proteinExistence type="inferred from homology"/>
<comment type="caution">
    <text evidence="11">The sequence shown here is derived from an EMBL/GenBank/DDBJ whole genome shotgun (WGS) entry which is preliminary data.</text>
</comment>
<comment type="cofactor">
    <cofactor evidence="1 8">
        <name>pyridoxal 5'-phosphate</name>
        <dbReference type="ChEBI" id="CHEBI:597326"/>
    </cofactor>
</comment>
<dbReference type="PANTHER" id="PTHR11825">
    <property type="entry name" value="SUBGROUP IIII AMINOTRANSFERASE"/>
    <property type="match status" value="1"/>
</dbReference>
<sequence>MSTTIRSMRLSSSRFRALRAASYASGAVRLAGARYNSSTAQGGSAKLPDIEPSLLEITRTQQPKRPPPPSSLVFGHTFTDHMLTVPWRSLEGWGKPKIQPYGPLAVEPSATVFHYAHCLFEGLKAYRDTNGKVTLFRPDMNMKRMNTSAERIAMPLVKSFNGEAMVQLMKELIRLDKHWIPDLPGYSLLTCMAVGTQPALGVAPPKEALLFVICSPVGPYYPQGFKPVALYGTTEYTRASPGGIGAYKLGANYAAGVAAQKKAAEQGYVQNLWLHGPEHYITEVGTMNAFVVFKRSDGSVELVTPPLDGIILPGVTRDSVLALAKEHSAGKIRVPELTDKLVVSERPVTMKEVKEAAQKGDLVEFFGTGTAAVISPVDRIGYLGEDVHIPTGPDGMGPVSRPLWKHLTAIQTDENDVTALQWLTVLHPEDNTHCNSYYLDARTKLMASCSYAIPLAASARSLLRTTHALKATSSGIRSYAQVGSATFLGDPPSPPNPPPPPPSAATPGPTAASKQPQNPFDQHVIAQLCRLAAVQQSQPEPSGSGTVTKATPLTELIDQYMKRSGYVMESALPYESRPGAERRVQFRSDVPNKAANKSGIADLSSADGALVMVVHAVQDSKSKEHKVAYSSGFVVHPPGTPKGEAVLVTCAHTLEEIRHNPIMRSGLPSPAVRPGDVISASFIINGSPDAPTFHPVTSVLSAMHRADLLLLSAFLTASGAKNGAPAQTLRSLPVNPYPVHPGTPIRAHFVTDKPPTSGKDSDGWTPWVGGTWRKWAKGTVVGYRDFAGRDAKLHGFRGWGVPAETIFEMFSLPGLNLKR</sequence>
<dbReference type="InterPro" id="IPR001544">
    <property type="entry name" value="Aminotrans_IV"/>
</dbReference>
<dbReference type="Gene3D" id="3.20.10.10">
    <property type="entry name" value="D-amino Acid Aminotransferase, subunit A, domain 2"/>
    <property type="match status" value="1"/>
</dbReference>
<dbReference type="GO" id="GO:0052655">
    <property type="term" value="F:L-valine-2-oxoglutarate transaminase activity"/>
    <property type="evidence" value="ECO:0007669"/>
    <property type="project" value="RHEA"/>
</dbReference>
<evidence type="ECO:0000256" key="7">
    <source>
        <dbReference type="ARBA" id="ARBA00023304"/>
    </source>
</evidence>
<dbReference type="FunFam" id="3.20.10.10:FF:000004">
    <property type="entry name" value="Branched-chain-amino-acid aminotransferase"/>
    <property type="match status" value="1"/>
</dbReference>
<keyword evidence="6 8" id="KW-0663">Pyridoxal phosphate</keyword>
<comment type="catalytic activity">
    <reaction evidence="9">
        <text>L-valine + 2-oxoglutarate = 3-methyl-2-oxobutanoate + L-glutamate</text>
        <dbReference type="Rhea" id="RHEA:24813"/>
        <dbReference type="ChEBI" id="CHEBI:11851"/>
        <dbReference type="ChEBI" id="CHEBI:16810"/>
        <dbReference type="ChEBI" id="CHEBI:29985"/>
        <dbReference type="ChEBI" id="CHEBI:57762"/>
        <dbReference type="EC" id="2.6.1.42"/>
    </reaction>
</comment>
<comment type="catalytic activity">
    <reaction evidence="9">
        <text>L-leucine + 2-oxoglutarate = 4-methyl-2-oxopentanoate + L-glutamate</text>
        <dbReference type="Rhea" id="RHEA:18321"/>
        <dbReference type="ChEBI" id="CHEBI:16810"/>
        <dbReference type="ChEBI" id="CHEBI:17865"/>
        <dbReference type="ChEBI" id="CHEBI:29985"/>
        <dbReference type="ChEBI" id="CHEBI:57427"/>
        <dbReference type="EC" id="2.6.1.42"/>
    </reaction>
</comment>
<evidence type="ECO:0000256" key="3">
    <source>
        <dbReference type="ARBA" id="ARBA00022576"/>
    </source>
</evidence>
<evidence type="ECO:0000256" key="6">
    <source>
        <dbReference type="ARBA" id="ARBA00022898"/>
    </source>
</evidence>
<dbReference type="Gene3D" id="3.30.470.10">
    <property type="match status" value="1"/>
</dbReference>
<dbReference type="OrthoDB" id="1732691at2759"/>
<evidence type="ECO:0000256" key="2">
    <source>
        <dbReference type="ARBA" id="ARBA00009320"/>
    </source>
</evidence>
<dbReference type="CDD" id="cd01557">
    <property type="entry name" value="BCAT_beta_family"/>
    <property type="match status" value="1"/>
</dbReference>
<dbReference type="HOGENOM" id="CLU_345167_0_0_1"/>
<comment type="similarity">
    <text evidence="2 9">Belongs to the class-IV pyridoxal-phosphate-dependent aminotransferase family.</text>
</comment>
<dbReference type="GO" id="GO:0005739">
    <property type="term" value="C:mitochondrion"/>
    <property type="evidence" value="ECO:0007669"/>
    <property type="project" value="TreeGrafter"/>
</dbReference>
<dbReference type="EMBL" id="CCBP010000112">
    <property type="protein sequence ID" value="CDO72412.1"/>
    <property type="molecule type" value="Genomic_DNA"/>
</dbReference>
<dbReference type="GO" id="GO:0052654">
    <property type="term" value="F:L-leucine-2-oxoglutarate transaminase activity"/>
    <property type="evidence" value="ECO:0007669"/>
    <property type="project" value="RHEA"/>
</dbReference>
<reference evidence="11" key="1">
    <citation type="submission" date="2014-01" db="EMBL/GenBank/DDBJ databases">
        <title>The genome of the white-rot fungus Pycnoporus cinnabarinus: a basidiomycete model with a versatile arsenal for lignocellulosic biomass breakdown.</title>
        <authorList>
            <person name="Levasseur A."/>
            <person name="Lomascolo A."/>
            <person name="Ruiz-Duenas F.J."/>
            <person name="Uzan E."/>
            <person name="Piumi F."/>
            <person name="Kues U."/>
            <person name="Ram A.F.J."/>
            <person name="Murat C."/>
            <person name="Haon M."/>
            <person name="Benoit I."/>
            <person name="Arfi Y."/>
            <person name="Chevret D."/>
            <person name="Drula E."/>
            <person name="Kwon M.J."/>
            <person name="Gouret P."/>
            <person name="Lesage-Meessen L."/>
            <person name="Lombard V."/>
            <person name="Mariette J."/>
            <person name="Noirot C."/>
            <person name="Park J."/>
            <person name="Patyshakuliyeva A."/>
            <person name="Wieneger R.A.B."/>
            <person name="Wosten H.A.B."/>
            <person name="Martin F."/>
            <person name="Coutinho P.M."/>
            <person name="de Vries R."/>
            <person name="Martinez A.T."/>
            <person name="Klopp C."/>
            <person name="Pontarotti P."/>
            <person name="Henrissat B."/>
            <person name="Record E."/>
        </authorList>
    </citation>
    <scope>NUCLEOTIDE SEQUENCE [LARGE SCALE GENOMIC DNA]</scope>
    <source>
        <strain evidence="11">BRFM137</strain>
    </source>
</reference>
<evidence type="ECO:0000256" key="9">
    <source>
        <dbReference type="RuleBase" id="RU004517"/>
    </source>
</evidence>
<dbReference type="InterPro" id="IPR018300">
    <property type="entry name" value="Aminotrans_IV_CS"/>
</dbReference>
<dbReference type="EC" id="2.6.1.42" evidence="9"/>
<comment type="catalytic activity">
    <reaction evidence="9">
        <text>L-isoleucine + 2-oxoglutarate = (S)-3-methyl-2-oxopentanoate + L-glutamate</text>
        <dbReference type="Rhea" id="RHEA:24801"/>
        <dbReference type="ChEBI" id="CHEBI:16810"/>
        <dbReference type="ChEBI" id="CHEBI:29985"/>
        <dbReference type="ChEBI" id="CHEBI:35146"/>
        <dbReference type="ChEBI" id="CHEBI:58045"/>
        <dbReference type="EC" id="2.6.1.42"/>
    </reaction>
</comment>
<accession>A0A060SD39</accession>
<dbReference type="STRING" id="5643.A0A060SD39"/>
<feature type="compositionally biased region" description="Pro residues" evidence="10">
    <location>
        <begin position="491"/>
        <end position="504"/>
    </location>
</feature>
<evidence type="ECO:0000313" key="11">
    <source>
        <dbReference type="EMBL" id="CDO72412.1"/>
    </source>
</evidence>
<dbReference type="GO" id="GO:0052656">
    <property type="term" value="F:L-isoleucine-2-oxoglutarate transaminase activity"/>
    <property type="evidence" value="ECO:0007669"/>
    <property type="project" value="RHEA"/>
</dbReference>
<dbReference type="PANTHER" id="PTHR11825:SF44">
    <property type="entry name" value="BRANCHED-CHAIN-AMINO-ACID AMINOTRANSFERASE"/>
    <property type="match status" value="1"/>
</dbReference>
<dbReference type="NCBIfam" id="TIGR01123">
    <property type="entry name" value="ilvE_II"/>
    <property type="match status" value="1"/>
</dbReference>